<evidence type="ECO:0000256" key="6">
    <source>
        <dbReference type="ARBA" id="ARBA00022989"/>
    </source>
</evidence>
<gene>
    <name evidence="11" type="ORF">Slati_2588400</name>
</gene>
<dbReference type="InterPro" id="IPR001128">
    <property type="entry name" value="Cyt_P450"/>
</dbReference>
<organism evidence="11">
    <name type="scientific">Sesamum latifolium</name>
    <dbReference type="NCBI Taxonomy" id="2727402"/>
    <lineage>
        <taxon>Eukaryota</taxon>
        <taxon>Viridiplantae</taxon>
        <taxon>Streptophyta</taxon>
        <taxon>Embryophyta</taxon>
        <taxon>Tracheophyta</taxon>
        <taxon>Spermatophyta</taxon>
        <taxon>Magnoliopsida</taxon>
        <taxon>eudicotyledons</taxon>
        <taxon>Gunneridae</taxon>
        <taxon>Pentapetalae</taxon>
        <taxon>asterids</taxon>
        <taxon>lamiids</taxon>
        <taxon>Lamiales</taxon>
        <taxon>Pedaliaceae</taxon>
        <taxon>Sesamum</taxon>
    </lineage>
</organism>
<dbReference type="GO" id="GO:0016020">
    <property type="term" value="C:membrane"/>
    <property type="evidence" value="ECO:0007669"/>
    <property type="project" value="UniProtKB-SubCell"/>
</dbReference>
<keyword evidence="3" id="KW-0349">Heme</keyword>
<dbReference type="SUPFAM" id="SSF48264">
    <property type="entry name" value="Cytochrome P450"/>
    <property type="match status" value="1"/>
</dbReference>
<reference evidence="11" key="1">
    <citation type="submission" date="2020-06" db="EMBL/GenBank/DDBJ databases">
        <authorList>
            <person name="Li T."/>
            <person name="Hu X."/>
            <person name="Zhang T."/>
            <person name="Song X."/>
            <person name="Zhang H."/>
            <person name="Dai N."/>
            <person name="Sheng W."/>
            <person name="Hou X."/>
            <person name="Wei L."/>
        </authorList>
    </citation>
    <scope>NUCLEOTIDE SEQUENCE</scope>
    <source>
        <strain evidence="11">KEN1</strain>
        <tissue evidence="11">Leaf</tissue>
    </source>
</reference>
<keyword evidence="10" id="KW-0472">Membrane</keyword>
<dbReference type="EMBL" id="JACGWN010000009">
    <property type="protein sequence ID" value="KAL0432541.1"/>
    <property type="molecule type" value="Genomic_DNA"/>
</dbReference>
<dbReference type="Gene3D" id="1.10.630.10">
    <property type="entry name" value="Cytochrome P450"/>
    <property type="match status" value="1"/>
</dbReference>
<keyword evidence="8" id="KW-0408">Iron</keyword>
<keyword evidence="9" id="KW-0503">Monooxygenase</keyword>
<name>A0AAW2VVY6_9LAMI</name>
<comment type="caution">
    <text evidence="11">The sequence shown here is derived from an EMBL/GenBank/DDBJ whole genome shotgun (WGS) entry which is preliminary data.</text>
</comment>
<accession>A0AAW2VVY6</accession>
<evidence type="ECO:0000256" key="9">
    <source>
        <dbReference type="ARBA" id="ARBA00023033"/>
    </source>
</evidence>
<evidence type="ECO:0000256" key="7">
    <source>
        <dbReference type="ARBA" id="ARBA00023002"/>
    </source>
</evidence>
<comment type="similarity">
    <text evidence="2">Belongs to the cytochrome P450 family.</text>
</comment>
<evidence type="ECO:0000313" key="11">
    <source>
        <dbReference type="EMBL" id="KAL0432541.1"/>
    </source>
</evidence>
<dbReference type="AlphaFoldDB" id="A0AAW2VVY6"/>
<dbReference type="GO" id="GO:0020037">
    <property type="term" value="F:heme binding"/>
    <property type="evidence" value="ECO:0007669"/>
    <property type="project" value="InterPro"/>
</dbReference>
<keyword evidence="5" id="KW-0479">Metal-binding</keyword>
<dbReference type="InterPro" id="IPR036396">
    <property type="entry name" value="Cyt_P450_sf"/>
</dbReference>
<evidence type="ECO:0000256" key="2">
    <source>
        <dbReference type="ARBA" id="ARBA00010617"/>
    </source>
</evidence>
<evidence type="ECO:0000256" key="10">
    <source>
        <dbReference type="ARBA" id="ARBA00023136"/>
    </source>
</evidence>
<keyword evidence="4" id="KW-0812">Transmembrane</keyword>
<dbReference type="GO" id="GO:0016705">
    <property type="term" value="F:oxidoreductase activity, acting on paired donors, with incorporation or reduction of molecular oxygen"/>
    <property type="evidence" value="ECO:0007669"/>
    <property type="project" value="InterPro"/>
</dbReference>
<sequence length="69" mass="7681">MAKARKELQTVIGEKGPVQESDISRLPYLQAVVKEVFRLHPPGPLLIPHKAEVDTEINGYIVPSDGQYL</sequence>
<keyword evidence="6" id="KW-1133">Transmembrane helix</keyword>
<dbReference type="PANTHER" id="PTHR47950:SF4">
    <property type="entry name" value="GERANIOL 8-HYDROXYLASE-LIKE"/>
    <property type="match status" value="1"/>
</dbReference>
<evidence type="ECO:0000256" key="1">
    <source>
        <dbReference type="ARBA" id="ARBA00004370"/>
    </source>
</evidence>
<dbReference type="GO" id="GO:0004497">
    <property type="term" value="F:monooxygenase activity"/>
    <property type="evidence" value="ECO:0007669"/>
    <property type="project" value="UniProtKB-KW"/>
</dbReference>
<protein>
    <submittedName>
        <fullName evidence="11">Cytochrome</fullName>
    </submittedName>
</protein>
<proteinExistence type="inferred from homology"/>
<dbReference type="GO" id="GO:0005506">
    <property type="term" value="F:iron ion binding"/>
    <property type="evidence" value="ECO:0007669"/>
    <property type="project" value="InterPro"/>
</dbReference>
<dbReference type="PANTHER" id="PTHR47950">
    <property type="entry name" value="CYTOCHROME P450, FAMILY 76, SUBFAMILY C, POLYPEPTIDE 5-RELATED"/>
    <property type="match status" value="1"/>
</dbReference>
<evidence type="ECO:0000256" key="3">
    <source>
        <dbReference type="ARBA" id="ARBA00022617"/>
    </source>
</evidence>
<evidence type="ECO:0000256" key="4">
    <source>
        <dbReference type="ARBA" id="ARBA00022692"/>
    </source>
</evidence>
<dbReference type="Pfam" id="PF00067">
    <property type="entry name" value="p450"/>
    <property type="match status" value="1"/>
</dbReference>
<reference evidence="11" key="2">
    <citation type="journal article" date="2024" name="Plant">
        <title>Genomic evolution and insights into agronomic trait innovations of Sesamum species.</title>
        <authorList>
            <person name="Miao H."/>
            <person name="Wang L."/>
            <person name="Qu L."/>
            <person name="Liu H."/>
            <person name="Sun Y."/>
            <person name="Le M."/>
            <person name="Wang Q."/>
            <person name="Wei S."/>
            <person name="Zheng Y."/>
            <person name="Lin W."/>
            <person name="Duan Y."/>
            <person name="Cao H."/>
            <person name="Xiong S."/>
            <person name="Wang X."/>
            <person name="Wei L."/>
            <person name="Li C."/>
            <person name="Ma Q."/>
            <person name="Ju M."/>
            <person name="Zhao R."/>
            <person name="Li G."/>
            <person name="Mu C."/>
            <person name="Tian Q."/>
            <person name="Mei H."/>
            <person name="Zhang T."/>
            <person name="Gao T."/>
            <person name="Zhang H."/>
        </authorList>
    </citation>
    <scope>NUCLEOTIDE SEQUENCE</scope>
    <source>
        <strain evidence="11">KEN1</strain>
    </source>
</reference>
<keyword evidence="7" id="KW-0560">Oxidoreductase</keyword>
<evidence type="ECO:0000256" key="5">
    <source>
        <dbReference type="ARBA" id="ARBA00022723"/>
    </source>
</evidence>
<evidence type="ECO:0000256" key="8">
    <source>
        <dbReference type="ARBA" id="ARBA00023004"/>
    </source>
</evidence>
<comment type="subcellular location">
    <subcellularLocation>
        <location evidence="1">Membrane</location>
    </subcellularLocation>
</comment>